<evidence type="ECO:0000256" key="2">
    <source>
        <dbReference type="SAM" id="MobiDB-lite"/>
    </source>
</evidence>
<evidence type="ECO:0000256" key="1">
    <source>
        <dbReference type="SAM" id="Coils"/>
    </source>
</evidence>
<evidence type="ECO:0000313" key="4">
    <source>
        <dbReference type="EMBL" id="TFJ81645.1"/>
    </source>
</evidence>
<keyword evidence="1" id="KW-0175">Coiled coil</keyword>
<dbReference type="OrthoDB" id="659at2759"/>
<feature type="domain" description="Sulfatase-modifying factor enzyme-like" evidence="3">
    <location>
        <begin position="57"/>
        <end position="347"/>
    </location>
</feature>
<dbReference type="InterPro" id="IPR016187">
    <property type="entry name" value="CTDL_fold"/>
</dbReference>
<proteinExistence type="predicted"/>
<feature type="region of interest" description="Disordered" evidence="2">
    <location>
        <begin position="1"/>
        <end position="57"/>
    </location>
</feature>
<feature type="compositionally biased region" description="Basic and acidic residues" evidence="2">
    <location>
        <begin position="12"/>
        <end position="27"/>
    </location>
</feature>
<dbReference type="GO" id="GO:0005783">
    <property type="term" value="C:endoplasmic reticulum"/>
    <property type="evidence" value="ECO:0007669"/>
    <property type="project" value="TreeGrafter"/>
</dbReference>
<dbReference type="EMBL" id="SDOX01000122">
    <property type="protein sequence ID" value="TFJ81645.1"/>
    <property type="molecule type" value="Genomic_DNA"/>
</dbReference>
<feature type="compositionally biased region" description="Acidic residues" evidence="2">
    <location>
        <begin position="1"/>
        <end position="11"/>
    </location>
</feature>
<dbReference type="InterPro" id="IPR042095">
    <property type="entry name" value="SUMF_sf"/>
</dbReference>
<dbReference type="AlphaFoldDB" id="A0A4D9CVU9"/>
<comment type="caution">
    <text evidence="4">The sequence shown here is derived from an EMBL/GenBank/DDBJ whole genome shotgun (WGS) entry which is preliminary data.</text>
</comment>
<name>A0A4D9CVU9_9STRA</name>
<organism evidence="4 5">
    <name type="scientific">Nannochloropsis salina CCMP1776</name>
    <dbReference type="NCBI Taxonomy" id="1027361"/>
    <lineage>
        <taxon>Eukaryota</taxon>
        <taxon>Sar</taxon>
        <taxon>Stramenopiles</taxon>
        <taxon>Ochrophyta</taxon>
        <taxon>Eustigmatophyceae</taxon>
        <taxon>Eustigmatales</taxon>
        <taxon>Monodopsidaceae</taxon>
        <taxon>Microchloropsis</taxon>
        <taxon>Microchloropsis salina</taxon>
    </lineage>
</organism>
<evidence type="ECO:0000313" key="5">
    <source>
        <dbReference type="Proteomes" id="UP000355283"/>
    </source>
</evidence>
<dbReference type="PANTHER" id="PTHR23150">
    <property type="entry name" value="SULFATASE MODIFYING FACTOR 1, 2"/>
    <property type="match status" value="1"/>
</dbReference>
<dbReference type="InterPro" id="IPR005532">
    <property type="entry name" value="SUMF_dom"/>
</dbReference>
<feature type="coiled-coil region" evidence="1">
    <location>
        <begin position="428"/>
        <end position="462"/>
    </location>
</feature>
<dbReference type="Proteomes" id="UP000355283">
    <property type="component" value="Unassembled WGS sequence"/>
</dbReference>
<dbReference type="InterPro" id="IPR051043">
    <property type="entry name" value="Sulfatase_Mod_Factor_Kinase"/>
</dbReference>
<dbReference type="Gene3D" id="3.90.1580.10">
    <property type="entry name" value="paralog of FGE (formylglycine-generating enzyme)"/>
    <property type="match status" value="1"/>
</dbReference>
<dbReference type="GO" id="GO:0120147">
    <property type="term" value="F:formylglycine-generating oxidase activity"/>
    <property type="evidence" value="ECO:0007669"/>
    <property type="project" value="TreeGrafter"/>
</dbReference>
<gene>
    <name evidence="4" type="ORF">NSK_006896</name>
</gene>
<dbReference type="SUPFAM" id="SSF56436">
    <property type="entry name" value="C-type lectin-like"/>
    <property type="match status" value="1"/>
</dbReference>
<accession>A0A4D9CVU9</accession>
<protein>
    <recommendedName>
        <fullName evidence="3">Sulfatase-modifying factor enzyme-like domain-containing protein</fullName>
    </recommendedName>
</protein>
<dbReference type="Pfam" id="PF03781">
    <property type="entry name" value="FGE-sulfatase"/>
    <property type="match status" value="1"/>
</dbReference>
<dbReference type="PANTHER" id="PTHR23150:SF19">
    <property type="entry name" value="FORMYLGLYCINE-GENERATING ENZYME"/>
    <property type="match status" value="1"/>
</dbReference>
<reference evidence="4 5" key="1">
    <citation type="submission" date="2019-01" db="EMBL/GenBank/DDBJ databases">
        <title>Nuclear Genome Assembly of the Microalgal Biofuel strain Nannochloropsis salina CCMP1776.</title>
        <authorList>
            <person name="Hovde B."/>
        </authorList>
    </citation>
    <scope>NUCLEOTIDE SEQUENCE [LARGE SCALE GENOMIC DNA]</scope>
    <source>
        <strain evidence="4 5">CCMP1776</strain>
    </source>
</reference>
<sequence>MGGVELEEEERGEVRTEVEEKKEKDAIPSRGIGEGQKEEEMEEDGNAAASAPVEDDADEMVYVEGGTFYMGTDQPILPRDGEGPRRLVRLSSFYIDRHAVTNEAFGRFVESTGYQTENEVFGWSFVFDKLLPQEVLDTISQAVAGAEWWVPLGNVTWRHPEGPGSDVLRTRARHPVVQVTWNDAKAYCAWAGGRWREGVDGDGMTVGKRLPTEAEWEYAAGGGKRGREGGRALFPWGNTLQPGGGHRMNIWQGDFPHSNTGEDGWLATNPVGAYGPQNVLGMYDVLGNVWEWVEDTWVVEFSTGVEGSGGEGEDEAVVVNPLQGPRDGPEKTKKGGSYLCHKSYCYRQLPKTLTELTETPDADIDMSFSATHDTQQQQQPRPHQNFKDEQTQEAALLEKDCAASFHEAVGMAFSHIFDAAIHVVVRAETHVKEQLESIDRLVESAEEEKRKIDAELETMLRVLEENKRAIQVIYSAQRAF</sequence>
<keyword evidence="5" id="KW-1185">Reference proteome</keyword>
<evidence type="ECO:0000259" key="3">
    <source>
        <dbReference type="Pfam" id="PF03781"/>
    </source>
</evidence>